<dbReference type="Proteomes" id="UP001302662">
    <property type="component" value="Chromosome"/>
</dbReference>
<dbReference type="RefSeq" id="WP_316559247.1">
    <property type="nucleotide sequence ID" value="NZ_CP131062.1"/>
</dbReference>
<evidence type="ECO:0000259" key="3">
    <source>
        <dbReference type="Pfam" id="PF03721"/>
    </source>
</evidence>
<evidence type="ECO:0000259" key="2">
    <source>
        <dbReference type="Pfam" id="PF00984"/>
    </source>
</evidence>
<dbReference type="EMBL" id="CP131062">
    <property type="protein sequence ID" value="WNY29261.1"/>
    <property type="molecule type" value="Genomic_DNA"/>
</dbReference>
<dbReference type="Pfam" id="PF00984">
    <property type="entry name" value="UDPG_MGDP_dh"/>
    <property type="match status" value="1"/>
</dbReference>
<dbReference type="InterPro" id="IPR036291">
    <property type="entry name" value="NAD(P)-bd_dom_sf"/>
</dbReference>
<evidence type="ECO:0000256" key="1">
    <source>
        <dbReference type="ARBA" id="ARBA00006601"/>
    </source>
</evidence>
<dbReference type="Pfam" id="PF03721">
    <property type="entry name" value="UDPG_MGDP_dh_N"/>
    <property type="match status" value="1"/>
</dbReference>
<gene>
    <name evidence="4" type="ORF">MmiEs2_14860</name>
</gene>
<dbReference type="GO" id="GO:0016616">
    <property type="term" value="F:oxidoreductase activity, acting on the CH-OH group of donors, NAD or NADP as acceptor"/>
    <property type="evidence" value="ECO:0007669"/>
    <property type="project" value="InterPro"/>
</dbReference>
<dbReference type="InterPro" id="IPR001732">
    <property type="entry name" value="UDP-Glc/GDP-Man_DH_N"/>
</dbReference>
<accession>A0AA96VB97</accession>
<dbReference type="GO" id="GO:0051287">
    <property type="term" value="F:NAD binding"/>
    <property type="evidence" value="ECO:0007669"/>
    <property type="project" value="InterPro"/>
</dbReference>
<dbReference type="InterPro" id="IPR014026">
    <property type="entry name" value="UDP-Glc/GDP-Man_DH_dimer"/>
</dbReference>
<evidence type="ECO:0000313" key="4">
    <source>
        <dbReference type="EMBL" id="WNY29261.1"/>
    </source>
</evidence>
<dbReference type="SUPFAM" id="SSF48179">
    <property type="entry name" value="6-phosphogluconate dehydrogenase C-terminal domain-like"/>
    <property type="match status" value="1"/>
</dbReference>
<dbReference type="InterPro" id="IPR013328">
    <property type="entry name" value="6PGD_dom2"/>
</dbReference>
<dbReference type="GeneID" id="85197952"/>
<sequence length="293" mass="33003">MRFINDDRKSIFRKPRRPCPFFRRGGGKKHPLTQVSKQKLAVIGLGSVGKAVKHTFDFFYDTVDGYDIDGRGNWENVLHSDISFICVSTPESEDGHLDCSNVDNVLCRLSASGYSGICVIKSTVSVGFTDASTKKYSNLRIVYMPEFLREKSNFTWFVNPDRLVISGEIADMDKVIELFWWVDDVGESVPILKMKNIEAEIGKLAHNARIAVLVSFTNEIESACMEYEADSDNVMSVIHADRRVNSKEHLKPKLGGYGGKCVPKDTKELIVSMKNPILLTAAEERNRITLERD</sequence>
<dbReference type="InterPro" id="IPR008927">
    <property type="entry name" value="6-PGluconate_DH-like_C_sf"/>
</dbReference>
<dbReference type="AlphaFoldDB" id="A0AA96VB97"/>
<dbReference type="KEGG" id="mees:MmiEs2_14860"/>
<name>A0AA96VB97_9EURY</name>
<feature type="domain" description="UDP-glucose/GDP-mannose dehydrogenase N-terminal" evidence="3">
    <location>
        <begin position="76"/>
        <end position="168"/>
    </location>
</feature>
<evidence type="ECO:0000313" key="5">
    <source>
        <dbReference type="Proteomes" id="UP001302662"/>
    </source>
</evidence>
<protein>
    <submittedName>
        <fullName evidence="4">Uncharacterized protein</fullName>
    </submittedName>
</protein>
<dbReference type="SUPFAM" id="SSF51735">
    <property type="entry name" value="NAD(P)-binding Rossmann-fold domains"/>
    <property type="match status" value="1"/>
</dbReference>
<comment type="similarity">
    <text evidence="1">Belongs to the UDP-glucose/GDP-mannose dehydrogenase family.</text>
</comment>
<dbReference type="PANTHER" id="PTHR43750">
    <property type="entry name" value="UDP-GLUCOSE 6-DEHYDROGENASE TUAD"/>
    <property type="match status" value="1"/>
</dbReference>
<reference evidence="4 5" key="1">
    <citation type="submission" date="2023-07" db="EMBL/GenBank/DDBJ databases">
        <title>Closed genome sequence of Methanimicrococcus sp. Es2.</title>
        <authorList>
            <person name="Protasov E."/>
            <person name="Platt K."/>
            <person name="Reeh H."/>
            <person name="Poehlein A."/>
            <person name="Daniel R."/>
            <person name="Brune A."/>
        </authorList>
    </citation>
    <scope>NUCLEOTIDE SEQUENCE [LARGE SCALE GENOMIC DNA]</scope>
    <source>
        <strain evidence="4 5">Es2</strain>
    </source>
</reference>
<dbReference type="Gene3D" id="1.10.1040.10">
    <property type="entry name" value="N-(1-d-carboxylethyl)-l-norvaline Dehydrogenase, domain 2"/>
    <property type="match status" value="1"/>
</dbReference>
<dbReference type="Gene3D" id="3.40.50.720">
    <property type="entry name" value="NAD(P)-binding Rossmann-like Domain"/>
    <property type="match status" value="1"/>
</dbReference>
<dbReference type="PANTHER" id="PTHR43750:SF2">
    <property type="entry name" value="UDP-GLUCOSE 6-DEHYDROGENASE"/>
    <property type="match status" value="1"/>
</dbReference>
<feature type="domain" description="UDP-glucose/GDP-mannose dehydrogenase dimerisation" evidence="2">
    <location>
        <begin position="198"/>
        <end position="275"/>
    </location>
</feature>
<proteinExistence type="inferred from homology"/>
<keyword evidence="5" id="KW-1185">Reference proteome</keyword>
<organism evidence="4 5">
    <name type="scientific">Methanimicrococcus stummii</name>
    <dbReference type="NCBI Taxonomy" id="3028294"/>
    <lineage>
        <taxon>Archaea</taxon>
        <taxon>Methanobacteriati</taxon>
        <taxon>Methanobacteriota</taxon>
        <taxon>Stenosarchaea group</taxon>
        <taxon>Methanomicrobia</taxon>
        <taxon>Methanosarcinales</taxon>
        <taxon>Methanosarcinaceae</taxon>
        <taxon>Methanimicrococcus</taxon>
    </lineage>
</organism>